<dbReference type="PANTHER" id="PTHR34702:SF1">
    <property type="entry name" value="NA(+)_H(+) ANTIPORTER SUBUNIT F"/>
    <property type="match status" value="1"/>
</dbReference>
<comment type="subcellular location">
    <subcellularLocation>
        <location evidence="1 8">Cell membrane</location>
        <topology evidence="1 8">Multi-pass membrane protein</topology>
    </subcellularLocation>
</comment>
<proteinExistence type="inferred from homology"/>
<evidence type="ECO:0000313" key="11">
    <source>
        <dbReference type="Proteomes" id="UP001324993"/>
    </source>
</evidence>
<evidence type="ECO:0000313" key="10">
    <source>
        <dbReference type="EMBL" id="WPJ95275.1"/>
    </source>
</evidence>
<keyword evidence="5 9" id="KW-0812">Transmembrane</keyword>
<organism evidence="10 11">
    <name type="scientific">Coraliomargarita algicola</name>
    <dbReference type="NCBI Taxonomy" id="3092156"/>
    <lineage>
        <taxon>Bacteria</taxon>
        <taxon>Pseudomonadati</taxon>
        <taxon>Verrucomicrobiota</taxon>
        <taxon>Opitutia</taxon>
        <taxon>Puniceicoccales</taxon>
        <taxon>Coraliomargaritaceae</taxon>
        <taxon>Coraliomargarita</taxon>
    </lineage>
</organism>
<feature type="transmembrane region" description="Helical" evidence="9">
    <location>
        <begin position="67"/>
        <end position="90"/>
    </location>
</feature>
<evidence type="ECO:0000256" key="1">
    <source>
        <dbReference type="ARBA" id="ARBA00004651"/>
    </source>
</evidence>
<keyword evidence="4 8" id="KW-1003">Cell membrane</keyword>
<evidence type="ECO:0000256" key="2">
    <source>
        <dbReference type="ARBA" id="ARBA00009212"/>
    </source>
</evidence>
<evidence type="ECO:0000256" key="6">
    <source>
        <dbReference type="ARBA" id="ARBA00022989"/>
    </source>
</evidence>
<keyword evidence="6 9" id="KW-1133">Transmembrane helix</keyword>
<feature type="transmembrane region" description="Helical" evidence="9">
    <location>
        <begin position="42"/>
        <end position="61"/>
    </location>
</feature>
<keyword evidence="11" id="KW-1185">Reference proteome</keyword>
<evidence type="ECO:0000256" key="4">
    <source>
        <dbReference type="ARBA" id="ARBA00022475"/>
    </source>
</evidence>
<dbReference type="InterPro" id="IPR007208">
    <property type="entry name" value="MrpF/PhaF-like"/>
</dbReference>
<dbReference type="Pfam" id="PF04066">
    <property type="entry name" value="MrpF_PhaF"/>
    <property type="match status" value="1"/>
</dbReference>
<dbReference type="Proteomes" id="UP001324993">
    <property type="component" value="Chromosome"/>
</dbReference>
<dbReference type="PIRSF" id="PIRSF028784">
    <property type="entry name" value="MrpF"/>
    <property type="match status" value="1"/>
</dbReference>
<name>A0ABZ0RJV9_9BACT</name>
<comment type="similarity">
    <text evidence="2 8">Belongs to the CPA3 antiporters (TC 2.A.63) subunit F family.</text>
</comment>
<dbReference type="EMBL" id="CP138858">
    <property type="protein sequence ID" value="WPJ95275.1"/>
    <property type="molecule type" value="Genomic_DNA"/>
</dbReference>
<evidence type="ECO:0000256" key="9">
    <source>
        <dbReference type="SAM" id="Phobius"/>
    </source>
</evidence>
<protein>
    <submittedName>
        <fullName evidence="10">Monovalent cation/H+ antiporter complex subunit F</fullName>
    </submittedName>
</protein>
<keyword evidence="8" id="KW-0050">Antiport</keyword>
<dbReference type="PANTHER" id="PTHR34702">
    <property type="entry name" value="NA(+)/H(+) ANTIPORTER SUBUNIT F1"/>
    <property type="match status" value="1"/>
</dbReference>
<evidence type="ECO:0000256" key="8">
    <source>
        <dbReference type="PIRNR" id="PIRNR028784"/>
    </source>
</evidence>
<dbReference type="RefSeq" id="WP_319832167.1">
    <property type="nucleotide sequence ID" value="NZ_CP138858.1"/>
</dbReference>
<evidence type="ECO:0000256" key="7">
    <source>
        <dbReference type="ARBA" id="ARBA00023136"/>
    </source>
</evidence>
<evidence type="ECO:0000256" key="3">
    <source>
        <dbReference type="ARBA" id="ARBA00022448"/>
    </source>
</evidence>
<feature type="transmembrane region" description="Helical" evidence="9">
    <location>
        <begin position="6"/>
        <end position="30"/>
    </location>
</feature>
<keyword evidence="8" id="KW-0406">Ion transport</keyword>
<accession>A0ABZ0RJV9</accession>
<keyword evidence="7 8" id="KW-0472">Membrane</keyword>
<evidence type="ECO:0000256" key="5">
    <source>
        <dbReference type="ARBA" id="ARBA00022692"/>
    </source>
</evidence>
<gene>
    <name evidence="10" type="ORF">SH580_17780</name>
</gene>
<sequence>MYFEELGMPLAPASLIASILLVAALALALLRIVKGPTPFDRVVALDLIGGICLCIIVLFAIHFDQQVLLDAAFVIAIVSFIGTVAFARYLGKGGDQ</sequence>
<reference evidence="10 11" key="1">
    <citation type="submission" date="2023-11" db="EMBL/GenBank/DDBJ databases">
        <title>Coraliomargarita sp. nov., isolated from marine algae.</title>
        <authorList>
            <person name="Lee J.K."/>
            <person name="Baek J.H."/>
            <person name="Kim J.M."/>
            <person name="Choi D.G."/>
            <person name="Jeon C.O."/>
        </authorList>
    </citation>
    <scope>NUCLEOTIDE SEQUENCE [LARGE SCALE GENOMIC DNA]</scope>
    <source>
        <strain evidence="10 11">J2-16</strain>
    </source>
</reference>
<keyword evidence="3 8" id="KW-0813">Transport</keyword>